<evidence type="ECO:0000313" key="1">
    <source>
        <dbReference type="EMBL" id="TDF72879.1"/>
    </source>
</evidence>
<name>A0AC61QIT1_9BACT</name>
<comment type="caution">
    <text evidence="1">The sequence shown here is derived from an EMBL/GenBank/DDBJ whole genome shotgun (WGS) entry which is preliminary data.</text>
</comment>
<keyword evidence="2" id="KW-1185">Reference proteome</keyword>
<protein>
    <submittedName>
        <fullName evidence="1">Uncharacterized protein</fullName>
    </submittedName>
</protein>
<proteinExistence type="predicted"/>
<evidence type="ECO:0000313" key="2">
    <source>
        <dbReference type="Proteomes" id="UP000294588"/>
    </source>
</evidence>
<sequence>MMIVKPDFTLDEISDIILQEIKLHPRCHYLDVFKLLYQAFYGPSHIEPQRDTIIYNLKRELNDMKWKTDVPYQDIGVGKGFIRLNLISIISLPDEDLKQNSMLLNKKIPTEYLKDSEDKIKILADCILQSRFENGINWNDWIETWENCMPLVKSIIPATPEEEMMIEDCLSKKIMPTHSEEYRQWYDPHYRVIHHSLLRFIF</sequence>
<accession>A0AC61QIT1</accession>
<reference evidence="1" key="1">
    <citation type="submission" date="2019-03" db="EMBL/GenBank/DDBJ databases">
        <title>Candidatus Syntrophosphaera thermopropionivorans: a novel player in syntrophic propionate oxidation during anaerobic digestion.</title>
        <authorList>
            <person name="Dyksma S."/>
        </authorList>
    </citation>
    <scope>NUCLEOTIDE SEQUENCE</scope>
    <source>
        <strain evidence="1">W5</strain>
    </source>
</reference>
<dbReference type="EMBL" id="SMOG01000013">
    <property type="protein sequence ID" value="TDF72879.1"/>
    <property type="molecule type" value="Genomic_DNA"/>
</dbReference>
<organism evidence="1 2">
    <name type="scientific">Candidatus Syntrophosphaera thermopropionivorans</name>
    <dbReference type="NCBI Taxonomy" id="2593015"/>
    <lineage>
        <taxon>Bacteria</taxon>
        <taxon>Pseudomonadati</taxon>
        <taxon>Candidatus Cloacimonadota</taxon>
        <taxon>Candidatus Cloacimonadia</taxon>
        <taxon>Candidatus Cloacimonadales</taxon>
        <taxon>Candidatus Cloacimonadaceae</taxon>
        <taxon>Candidatus Syntrophosphaera</taxon>
    </lineage>
</organism>
<dbReference type="Proteomes" id="UP000294588">
    <property type="component" value="Unassembled WGS sequence"/>
</dbReference>
<gene>
    <name evidence="1" type="ORF">E0946_04815</name>
</gene>